<dbReference type="SMART" id="SM00962">
    <property type="entry name" value="SRP54"/>
    <property type="match status" value="1"/>
</dbReference>
<dbReference type="SMART" id="SM00382">
    <property type="entry name" value="AAA"/>
    <property type="match status" value="1"/>
</dbReference>
<dbReference type="Gene3D" id="1.20.120.140">
    <property type="entry name" value="Signal recognition particle SRP54, nucleotide-binding domain"/>
    <property type="match status" value="1"/>
</dbReference>
<dbReference type="PANTHER" id="PTHR11564">
    <property type="entry name" value="SIGNAL RECOGNITION PARTICLE 54K PROTEIN SRP54"/>
    <property type="match status" value="1"/>
</dbReference>
<feature type="domain" description="SRP54-type proteins GTP-binding" evidence="3">
    <location>
        <begin position="270"/>
        <end position="283"/>
    </location>
</feature>
<feature type="non-terminal residue" evidence="4">
    <location>
        <position position="303"/>
    </location>
</feature>
<accession>A0A0F9SC00</accession>
<dbReference type="GO" id="GO:0048500">
    <property type="term" value="C:signal recognition particle"/>
    <property type="evidence" value="ECO:0007669"/>
    <property type="project" value="InterPro"/>
</dbReference>
<comment type="caution">
    <text evidence="4">The sequence shown here is derived from an EMBL/GenBank/DDBJ whole genome shotgun (WGS) entry which is preliminary data.</text>
</comment>
<dbReference type="PROSITE" id="PS00300">
    <property type="entry name" value="SRP54"/>
    <property type="match status" value="1"/>
</dbReference>
<evidence type="ECO:0000313" key="4">
    <source>
        <dbReference type="EMBL" id="KKN64574.1"/>
    </source>
</evidence>
<evidence type="ECO:0000256" key="2">
    <source>
        <dbReference type="ARBA" id="ARBA00023134"/>
    </source>
</evidence>
<dbReference type="CDD" id="cd18539">
    <property type="entry name" value="SRP_G"/>
    <property type="match status" value="1"/>
</dbReference>
<reference evidence="4" key="1">
    <citation type="journal article" date="2015" name="Nature">
        <title>Complex archaea that bridge the gap between prokaryotes and eukaryotes.</title>
        <authorList>
            <person name="Spang A."/>
            <person name="Saw J.H."/>
            <person name="Jorgensen S.L."/>
            <person name="Zaremba-Niedzwiedzka K."/>
            <person name="Martijn J."/>
            <person name="Lind A.E."/>
            <person name="van Eijk R."/>
            <person name="Schleper C."/>
            <person name="Guy L."/>
            <person name="Ettema T.J."/>
        </authorList>
    </citation>
    <scope>NUCLEOTIDE SEQUENCE</scope>
</reference>
<dbReference type="PANTHER" id="PTHR11564:SF5">
    <property type="entry name" value="SIGNAL RECOGNITION PARTICLE SUBUNIT SRP54"/>
    <property type="match status" value="1"/>
</dbReference>
<evidence type="ECO:0000259" key="3">
    <source>
        <dbReference type="PROSITE" id="PS00300"/>
    </source>
</evidence>
<dbReference type="InterPro" id="IPR003593">
    <property type="entry name" value="AAA+_ATPase"/>
</dbReference>
<evidence type="ECO:0000256" key="1">
    <source>
        <dbReference type="ARBA" id="ARBA00022741"/>
    </source>
</evidence>
<dbReference type="AlphaFoldDB" id="A0A0F9SC00"/>
<proteinExistence type="predicted"/>
<dbReference type="Pfam" id="PF00448">
    <property type="entry name" value="SRP54"/>
    <property type="match status" value="1"/>
</dbReference>
<dbReference type="InterPro" id="IPR022941">
    <property type="entry name" value="SRP54"/>
</dbReference>
<dbReference type="InterPro" id="IPR042101">
    <property type="entry name" value="SRP54_N_sf"/>
</dbReference>
<sequence>MLDQLSNRLQKVMKFLRGEGKITEKNMAEALRMIRLTFLESDVNYRVVKEFEERVRYKALDEKVLSSLTPAQQVIKIVRDEMTSILGQEAKKLEFSSHPPSIFMLVGLQGSGKTTTCGKLAKWILNLKKNPLLVSFDLKRPAAQEQMKMIAKMLNLPFYEMTKEQMSSPPEALKELLKHATNRGFDPLIVDTAGRLHVDDDLMKELRMVRDILKPAEVIYVGDSMTGQDAVKSSQVFEEKIGLTSVILTKLDGDARGGAALSIVTVTGKPIKFIGVGEKFDKLEVFHPDRMASRILGMGDILS</sequence>
<gene>
    <name evidence="4" type="ORF">LCGC14_0490000</name>
</gene>
<dbReference type="GO" id="GO:0005525">
    <property type="term" value="F:GTP binding"/>
    <property type="evidence" value="ECO:0007669"/>
    <property type="project" value="UniProtKB-KW"/>
</dbReference>
<dbReference type="SMART" id="SM00963">
    <property type="entry name" value="SRP54_N"/>
    <property type="match status" value="1"/>
</dbReference>
<dbReference type="GO" id="GO:0003924">
    <property type="term" value="F:GTPase activity"/>
    <property type="evidence" value="ECO:0007669"/>
    <property type="project" value="InterPro"/>
</dbReference>
<dbReference type="Pfam" id="PF02881">
    <property type="entry name" value="SRP54_N"/>
    <property type="match status" value="1"/>
</dbReference>
<dbReference type="EMBL" id="LAZR01000550">
    <property type="protein sequence ID" value="KKN64574.1"/>
    <property type="molecule type" value="Genomic_DNA"/>
</dbReference>
<organism evidence="4">
    <name type="scientific">marine sediment metagenome</name>
    <dbReference type="NCBI Taxonomy" id="412755"/>
    <lineage>
        <taxon>unclassified sequences</taxon>
        <taxon>metagenomes</taxon>
        <taxon>ecological metagenomes</taxon>
    </lineage>
</organism>
<keyword evidence="2" id="KW-0342">GTP-binding</keyword>
<keyword evidence="1" id="KW-0547">Nucleotide-binding</keyword>
<name>A0A0F9SC00_9ZZZZ</name>
<protein>
    <recommendedName>
        <fullName evidence="3">SRP54-type proteins GTP-binding domain-containing protein</fullName>
    </recommendedName>
</protein>
<dbReference type="InterPro" id="IPR027417">
    <property type="entry name" value="P-loop_NTPase"/>
</dbReference>
<dbReference type="InterPro" id="IPR013822">
    <property type="entry name" value="Signal_recog_particl_SRP54_hlx"/>
</dbReference>
<dbReference type="SUPFAM" id="SSF52540">
    <property type="entry name" value="P-loop containing nucleoside triphosphate hydrolases"/>
    <property type="match status" value="1"/>
</dbReference>
<dbReference type="Gene3D" id="3.40.50.300">
    <property type="entry name" value="P-loop containing nucleotide triphosphate hydrolases"/>
    <property type="match status" value="1"/>
</dbReference>
<dbReference type="InterPro" id="IPR000897">
    <property type="entry name" value="SRP54_GTPase_dom"/>
</dbReference>
<dbReference type="GO" id="GO:0006614">
    <property type="term" value="P:SRP-dependent cotranslational protein targeting to membrane"/>
    <property type="evidence" value="ECO:0007669"/>
    <property type="project" value="InterPro"/>
</dbReference>